<dbReference type="InterPro" id="IPR000477">
    <property type="entry name" value="RT_dom"/>
</dbReference>
<name>A0ABQ8MWH5_LABRO</name>
<keyword evidence="3" id="KW-0548">Nucleotidyltransferase</keyword>
<evidence type="ECO:0000313" key="3">
    <source>
        <dbReference type="EMBL" id="KAI2667194.1"/>
    </source>
</evidence>
<organism evidence="3 4">
    <name type="scientific">Labeo rohita</name>
    <name type="common">Indian major carp</name>
    <name type="synonym">Cyprinus rohita</name>
    <dbReference type="NCBI Taxonomy" id="84645"/>
    <lineage>
        <taxon>Eukaryota</taxon>
        <taxon>Metazoa</taxon>
        <taxon>Chordata</taxon>
        <taxon>Craniata</taxon>
        <taxon>Vertebrata</taxon>
        <taxon>Euteleostomi</taxon>
        <taxon>Actinopterygii</taxon>
        <taxon>Neopterygii</taxon>
        <taxon>Teleostei</taxon>
        <taxon>Ostariophysi</taxon>
        <taxon>Cypriniformes</taxon>
        <taxon>Cyprinidae</taxon>
        <taxon>Labeoninae</taxon>
        <taxon>Labeonini</taxon>
        <taxon>Labeo</taxon>
    </lineage>
</organism>
<keyword evidence="4" id="KW-1185">Reference proteome</keyword>
<dbReference type="PROSITE" id="PS50878">
    <property type="entry name" value="RT_POL"/>
    <property type="match status" value="1"/>
</dbReference>
<gene>
    <name evidence="3" type="ORF">H4Q32_003613</name>
</gene>
<evidence type="ECO:0000313" key="4">
    <source>
        <dbReference type="Proteomes" id="UP000830375"/>
    </source>
</evidence>
<feature type="domain" description="Reverse transcriptase" evidence="2">
    <location>
        <begin position="1"/>
        <end position="111"/>
    </location>
</feature>
<proteinExistence type="predicted"/>
<protein>
    <submittedName>
        <fullName evidence="3">RNA-directed DNA polymerase from transposon BS</fullName>
    </submittedName>
</protein>
<evidence type="ECO:0000256" key="1">
    <source>
        <dbReference type="SAM" id="SignalP"/>
    </source>
</evidence>
<keyword evidence="1" id="KW-0732">Signal</keyword>
<comment type="caution">
    <text evidence="3">The sequence shown here is derived from an EMBL/GenBank/DDBJ whole genome shotgun (WGS) entry which is preliminary data.</text>
</comment>
<dbReference type="GO" id="GO:0003964">
    <property type="term" value="F:RNA-directed DNA polymerase activity"/>
    <property type="evidence" value="ECO:0007669"/>
    <property type="project" value="UniProtKB-KW"/>
</dbReference>
<keyword evidence="3" id="KW-0695">RNA-directed DNA polymerase</keyword>
<dbReference type="Proteomes" id="UP000830375">
    <property type="component" value="Unassembled WGS sequence"/>
</dbReference>
<feature type="signal peptide" evidence="1">
    <location>
        <begin position="1"/>
        <end position="24"/>
    </location>
</feature>
<evidence type="ECO:0000259" key="2">
    <source>
        <dbReference type="PROSITE" id="PS50878"/>
    </source>
</evidence>
<reference evidence="3 4" key="1">
    <citation type="submission" date="2022-01" db="EMBL/GenBank/DDBJ databases">
        <title>A high-quality chromosome-level genome assembly of rohu carp, Labeo rohita.</title>
        <authorList>
            <person name="Arick M.A. II"/>
            <person name="Hsu C.-Y."/>
            <person name="Magbanua Z."/>
            <person name="Pechanova O."/>
            <person name="Grover C."/>
            <person name="Miller E."/>
            <person name="Thrash A."/>
            <person name="Ezzel L."/>
            <person name="Alam S."/>
            <person name="Benzie J."/>
            <person name="Hamilton M."/>
            <person name="Karsi A."/>
            <person name="Lawrence M.L."/>
            <person name="Peterson D.G."/>
        </authorList>
    </citation>
    <scope>NUCLEOTIDE SEQUENCE [LARGE SCALE GENOMIC DNA]</scope>
    <source>
        <strain evidence="4">BAU-BD-2019</strain>
        <tissue evidence="3">Blood</tissue>
    </source>
</reference>
<accession>A0ABQ8MWH5</accession>
<dbReference type="EMBL" id="JACTAM010000002">
    <property type="protein sequence ID" value="KAI2667194.1"/>
    <property type="molecule type" value="Genomic_DNA"/>
</dbReference>
<sequence>MKCGVPQGSVLGPVLFNIFMFSLADICQKHNSGWQPVFLHLNELKTEATVFDPSSLYKHITNQLGLFKSEVHNQAKSLDLISISTLFLEVFPSIKKDCKTDFFLSFNDLEVVIHSFLMSGLDCCNSLYYCVSPASLSHLKLV</sequence>
<keyword evidence="3" id="KW-0808">Transferase</keyword>
<feature type="chain" id="PRO_5046497671" evidence="1">
    <location>
        <begin position="25"/>
        <end position="142"/>
    </location>
</feature>